<dbReference type="Pfam" id="PF00441">
    <property type="entry name" value="Acyl-CoA_dh_1"/>
    <property type="match status" value="1"/>
</dbReference>
<dbReference type="EMBL" id="JACHIR010000001">
    <property type="protein sequence ID" value="MBB5895808.1"/>
    <property type="molecule type" value="Genomic_DNA"/>
</dbReference>
<dbReference type="Gene3D" id="2.40.110.10">
    <property type="entry name" value="Butyryl-CoA Dehydrogenase, subunit A, domain 2"/>
    <property type="match status" value="1"/>
</dbReference>
<evidence type="ECO:0000256" key="2">
    <source>
        <dbReference type="ARBA" id="ARBA00009347"/>
    </source>
</evidence>
<reference evidence="8 9" key="1">
    <citation type="submission" date="2020-08" db="EMBL/GenBank/DDBJ databases">
        <title>Sequencing the genomes of 1000 actinobacteria strains.</title>
        <authorList>
            <person name="Klenk H.-P."/>
        </authorList>
    </citation>
    <scope>NUCLEOTIDE SEQUENCE [LARGE SCALE GENOMIC DNA]</scope>
    <source>
        <strain evidence="8 9">DSM 43851</strain>
    </source>
</reference>
<evidence type="ECO:0000256" key="1">
    <source>
        <dbReference type="ARBA" id="ARBA00001974"/>
    </source>
</evidence>
<accession>A0A7W9NL07</accession>
<evidence type="ECO:0000256" key="4">
    <source>
        <dbReference type="ARBA" id="ARBA00022827"/>
    </source>
</evidence>
<keyword evidence="4 5" id="KW-0274">FAD</keyword>
<sequence length="383" mass="41795">MIELDERLRAVRDDCRDAVEDMRSRALSIDADPDDMERHFNSPVYTMIRLSNTPPEYRESVSGGYRLMKAKSVLEDIVGMVELARGDMSTMFACPCPALAGVYVSLLGNPAQQEKFYTRLHGGRTWTFFAMSEPGHGSDATNMQTKLEKDGNGGYLLYGAKRYIGHGARGGIGLVFGRTGRSALSIRAAMVEVPAEGWPTGVWTARRLDTVGLRGAYLSELHFDGVPVAADMLLGEHLPVTRRGIWGAVKTLNNMRIQISASAVGTAMAITEYVAEHRKNAPGVDLALARAEAGKQLIFQAAARLDADPERGYFASASKLSAVRMAQQTAQWAIASIGPAGLLEHPLLEKWTRDVRAFEFMDGTSNIQRLHVARGYQSGDADG</sequence>
<evidence type="ECO:0000256" key="5">
    <source>
        <dbReference type="RuleBase" id="RU362125"/>
    </source>
</evidence>
<feature type="domain" description="Acyl-CoA dehydrogenase/oxidase C-terminal" evidence="6">
    <location>
        <begin position="243"/>
        <end position="375"/>
    </location>
</feature>
<dbReference type="InterPro" id="IPR009100">
    <property type="entry name" value="AcylCoA_DH/oxidase_NM_dom_sf"/>
</dbReference>
<keyword evidence="5" id="KW-0560">Oxidoreductase</keyword>
<keyword evidence="3 5" id="KW-0285">Flavoprotein</keyword>
<dbReference type="GO" id="GO:0050660">
    <property type="term" value="F:flavin adenine dinucleotide binding"/>
    <property type="evidence" value="ECO:0007669"/>
    <property type="project" value="InterPro"/>
</dbReference>
<evidence type="ECO:0000259" key="7">
    <source>
        <dbReference type="Pfam" id="PF02770"/>
    </source>
</evidence>
<dbReference type="RefSeq" id="WP_184867554.1">
    <property type="nucleotide sequence ID" value="NZ_BAAAWY010000050.1"/>
</dbReference>
<evidence type="ECO:0000259" key="6">
    <source>
        <dbReference type="Pfam" id="PF00441"/>
    </source>
</evidence>
<evidence type="ECO:0000256" key="3">
    <source>
        <dbReference type="ARBA" id="ARBA00022630"/>
    </source>
</evidence>
<keyword evidence="9" id="KW-1185">Reference proteome</keyword>
<dbReference type="Proteomes" id="UP000585638">
    <property type="component" value="Unassembled WGS sequence"/>
</dbReference>
<name>A0A7W9NL07_9PSEU</name>
<comment type="similarity">
    <text evidence="2 5">Belongs to the acyl-CoA dehydrogenase family.</text>
</comment>
<evidence type="ECO:0000313" key="8">
    <source>
        <dbReference type="EMBL" id="MBB5895808.1"/>
    </source>
</evidence>
<dbReference type="InterPro" id="IPR037069">
    <property type="entry name" value="AcylCoA_DH/ox_N_sf"/>
</dbReference>
<proteinExistence type="inferred from homology"/>
<dbReference type="InterPro" id="IPR009075">
    <property type="entry name" value="AcylCo_DH/oxidase_C"/>
</dbReference>
<dbReference type="InterPro" id="IPR046373">
    <property type="entry name" value="Acyl-CoA_Oxase/DH_mid-dom_sf"/>
</dbReference>
<dbReference type="PANTHER" id="PTHR43884">
    <property type="entry name" value="ACYL-COA DEHYDROGENASE"/>
    <property type="match status" value="1"/>
</dbReference>
<dbReference type="Gene3D" id="1.10.540.10">
    <property type="entry name" value="Acyl-CoA dehydrogenase/oxidase, N-terminal domain"/>
    <property type="match status" value="1"/>
</dbReference>
<dbReference type="Pfam" id="PF02770">
    <property type="entry name" value="Acyl-CoA_dh_M"/>
    <property type="match status" value="1"/>
</dbReference>
<dbReference type="CDD" id="cd00567">
    <property type="entry name" value="ACAD"/>
    <property type="match status" value="1"/>
</dbReference>
<dbReference type="Gene3D" id="1.20.140.10">
    <property type="entry name" value="Butyryl-CoA Dehydrogenase, subunit A, domain 3"/>
    <property type="match status" value="1"/>
</dbReference>
<dbReference type="InterPro" id="IPR036250">
    <property type="entry name" value="AcylCo_DH-like_C"/>
</dbReference>
<comment type="cofactor">
    <cofactor evidence="1 5">
        <name>FAD</name>
        <dbReference type="ChEBI" id="CHEBI:57692"/>
    </cofactor>
</comment>
<dbReference type="InterPro" id="IPR006091">
    <property type="entry name" value="Acyl-CoA_Oxase/DH_mid-dom"/>
</dbReference>
<protein>
    <submittedName>
        <fullName evidence="8">Alkylation response protein AidB-like acyl-CoA dehydrogenase</fullName>
    </submittedName>
</protein>
<dbReference type="SUPFAM" id="SSF47203">
    <property type="entry name" value="Acyl-CoA dehydrogenase C-terminal domain-like"/>
    <property type="match status" value="1"/>
</dbReference>
<organism evidence="8 9">
    <name type="scientific">Kutzneria kofuensis</name>
    <dbReference type="NCBI Taxonomy" id="103725"/>
    <lineage>
        <taxon>Bacteria</taxon>
        <taxon>Bacillati</taxon>
        <taxon>Actinomycetota</taxon>
        <taxon>Actinomycetes</taxon>
        <taxon>Pseudonocardiales</taxon>
        <taxon>Pseudonocardiaceae</taxon>
        <taxon>Kutzneria</taxon>
    </lineage>
</organism>
<dbReference type="SUPFAM" id="SSF56645">
    <property type="entry name" value="Acyl-CoA dehydrogenase NM domain-like"/>
    <property type="match status" value="1"/>
</dbReference>
<evidence type="ECO:0000313" key="9">
    <source>
        <dbReference type="Proteomes" id="UP000585638"/>
    </source>
</evidence>
<feature type="domain" description="Acyl-CoA oxidase/dehydrogenase middle" evidence="7">
    <location>
        <begin position="129"/>
        <end position="226"/>
    </location>
</feature>
<dbReference type="GO" id="GO:0003995">
    <property type="term" value="F:acyl-CoA dehydrogenase activity"/>
    <property type="evidence" value="ECO:0007669"/>
    <property type="project" value="TreeGrafter"/>
</dbReference>
<dbReference type="PANTHER" id="PTHR43884:SF12">
    <property type="entry name" value="ISOVALERYL-COA DEHYDROGENASE, MITOCHONDRIAL-RELATED"/>
    <property type="match status" value="1"/>
</dbReference>
<dbReference type="AlphaFoldDB" id="A0A7W9NL07"/>
<comment type="caution">
    <text evidence="8">The sequence shown here is derived from an EMBL/GenBank/DDBJ whole genome shotgun (WGS) entry which is preliminary data.</text>
</comment>
<gene>
    <name evidence="8" type="ORF">BJ998_007004</name>
</gene>